<dbReference type="RefSeq" id="WP_087058679.1">
    <property type="nucleotide sequence ID" value="NZ_FUKW01000094.1"/>
</dbReference>
<evidence type="ECO:0000256" key="4">
    <source>
        <dbReference type="PROSITE-ProRule" id="PRU00236"/>
    </source>
</evidence>
<dbReference type="PANTHER" id="PTHR11085:SF4">
    <property type="entry name" value="NAD-DEPENDENT PROTEIN DEACYLASE"/>
    <property type="match status" value="1"/>
</dbReference>
<dbReference type="SUPFAM" id="SSF52467">
    <property type="entry name" value="DHS-like NAD/FAD-binding domain"/>
    <property type="match status" value="1"/>
</dbReference>
<organism evidence="6 7">
    <name type="scientific">Marinilactibacillus psychrotolerans 42ea</name>
    <dbReference type="NCBI Taxonomy" id="1255609"/>
    <lineage>
        <taxon>Bacteria</taxon>
        <taxon>Bacillati</taxon>
        <taxon>Bacillota</taxon>
        <taxon>Bacilli</taxon>
        <taxon>Lactobacillales</taxon>
        <taxon>Carnobacteriaceae</taxon>
        <taxon>Marinilactibacillus</taxon>
    </lineage>
</organism>
<sequence length="244" mass="27886">MDSKITQLKKYIDEAEIVAFFGGAGVSTESGLPDYRSRKGLYTEMEGQKLNPQEVMSHKYLIEHPQAFFNRRPKKDRVEPEPNDAHKVLAQMEQAGKDIRVITQNVDGLHQKAGHRFVLELHGHSRTWYCMECSRVYKPEEVEKDEQNIPRCPIEQGIVRPNIVLFGENPDRGILEKSKETISKAELLIIAGTSLTVNPAKNLIYRFKGKHIVVINNEEIDTRNLKVDLYIEGKVGETFKAINE</sequence>
<dbReference type="InterPro" id="IPR026591">
    <property type="entry name" value="Sirtuin_cat_small_dom_sf"/>
</dbReference>
<evidence type="ECO:0000313" key="7">
    <source>
        <dbReference type="Proteomes" id="UP000195611"/>
    </source>
</evidence>
<dbReference type="Gene3D" id="3.40.50.1220">
    <property type="entry name" value="TPP-binding domain"/>
    <property type="match status" value="1"/>
</dbReference>
<dbReference type="InterPro" id="IPR026590">
    <property type="entry name" value="Ssirtuin_cat_dom"/>
</dbReference>
<dbReference type="InterPro" id="IPR003000">
    <property type="entry name" value="Sirtuin"/>
</dbReference>
<dbReference type="PROSITE" id="PS50305">
    <property type="entry name" value="SIRTUIN"/>
    <property type="match status" value="1"/>
</dbReference>
<accession>A0A1R4JV04</accession>
<name>A0A1R4JV04_9LACT</name>
<evidence type="ECO:0000313" key="6">
    <source>
        <dbReference type="EMBL" id="SJN35856.1"/>
    </source>
</evidence>
<keyword evidence="3" id="KW-0520">NAD</keyword>
<protein>
    <recommendedName>
        <fullName evidence="1">protein acetyllysine N-acetyltransferase</fullName>
        <ecNumber evidence="1">2.3.1.286</ecNumber>
    </recommendedName>
</protein>
<evidence type="ECO:0000256" key="1">
    <source>
        <dbReference type="ARBA" id="ARBA00012928"/>
    </source>
</evidence>
<reference evidence="6 7" key="1">
    <citation type="submission" date="2017-02" db="EMBL/GenBank/DDBJ databases">
        <authorList>
            <person name="Peterson S.W."/>
        </authorList>
    </citation>
    <scope>NUCLEOTIDE SEQUENCE [LARGE SCALE GENOMIC DNA]</scope>
    <source>
        <strain evidence="6 7">42ea</strain>
    </source>
</reference>
<dbReference type="Gene3D" id="3.30.1600.10">
    <property type="entry name" value="SIR2/SIRT2 'Small Domain"/>
    <property type="match status" value="1"/>
</dbReference>
<dbReference type="GO" id="GO:0070403">
    <property type="term" value="F:NAD+ binding"/>
    <property type="evidence" value="ECO:0007669"/>
    <property type="project" value="InterPro"/>
</dbReference>
<comment type="caution">
    <text evidence="4">Lacks conserved residue(s) required for the propagation of feature annotation.</text>
</comment>
<dbReference type="InterPro" id="IPR050134">
    <property type="entry name" value="NAD-dep_sirtuin_deacylases"/>
</dbReference>
<evidence type="ECO:0000256" key="3">
    <source>
        <dbReference type="ARBA" id="ARBA00023027"/>
    </source>
</evidence>
<keyword evidence="2" id="KW-0808">Transferase</keyword>
<dbReference type="EC" id="2.3.1.286" evidence="1"/>
<evidence type="ECO:0000256" key="2">
    <source>
        <dbReference type="ARBA" id="ARBA00022679"/>
    </source>
</evidence>
<dbReference type="Proteomes" id="UP000195611">
    <property type="component" value="Unassembled WGS sequence"/>
</dbReference>
<dbReference type="PANTHER" id="PTHR11085">
    <property type="entry name" value="NAD-DEPENDENT PROTEIN DEACYLASE SIRTUIN-5, MITOCHONDRIAL-RELATED"/>
    <property type="match status" value="1"/>
</dbReference>
<proteinExistence type="predicted"/>
<dbReference type="CDD" id="cd01407">
    <property type="entry name" value="SIR2-fam"/>
    <property type="match status" value="1"/>
</dbReference>
<gene>
    <name evidence="6" type="ORF">FM115_06955</name>
</gene>
<dbReference type="NCBIfam" id="NF001752">
    <property type="entry name" value="PRK00481.1-1"/>
    <property type="match status" value="1"/>
</dbReference>
<dbReference type="AlphaFoldDB" id="A0A1R4JV04"/>
<dbReference type="EMBL" id="FUKW01000094">
    <property type="protein sequence ID" value="SJN35856.1"/>
    <property type="molecule type" value="Genomic_DNA"/>
</dbReference>
<evidence type="ECO:0000259" key="5">
    <source>
        <dbReference type="PROSITE" id="PS50305"/>
    </source>
</evidence>
<dbReference type="InterPro" id="IPR029035">
    <property type="entry name" value="DHS-like_NAD/FAD-binding_dom"/>
</dbReference>
<dbReference type="Pfam" id="PF02146">
    <property type="entry name" value="SIR2"/>
    <property type="match status" value="1"/>
</dbReference>
<feature type="domain" description="Deacetylase sirtuin-type" evidence="5">
    <location>
        <begin position="1"/>
        <end position="244"/>
    </location>
</feature>
<dbReference type="GO" id="GO:0017136">
    <property type="term" value="F:histone deacetylase activity, NAD-dependent"/>
    <property type="evidence" value="ECO:0007669"/>
    <property type="project" value="TreeGrafter"/>
</dbReference>